<evidence type="ECO:0000313" key="2">
    <source>
        <dbReference type="Proteomes" id="UP000821845"/>
    </source>
</evidence>
<keyword evidence="2" id="KW-1185">Reference proteome</keyword>
<evidence type="ECO:0000313" key="1">
    <source>
        <dbReference type="EMBL" id="KAH6936258.1"/>
    </source>
</evidence>
<protein>
    <submittedName>
        <fullName evidence="1">Uncharacterized protein</fullName>
    </submittedName>
</protein>
<organism evidence="1 2">
    <name type="scientific">Hyalomma asiaticum</name>
    <name type="common">Tick</name>
    <dbReference type="NCBI Taxonomy" id="266040"/>
    <lineage>
        <taxon>Eukaryota</taxon>
        <taxon>Metazoa</taxon>
        <taxon>Ecdysozoa</taxon>
        <taxon>Arthropoda</taxon>
        <taxon>Chelicerata</taxon>
        <taxon>Arachnida</taxon>
        <taxon>Acari</taxon>
        <taxon>Parasitiformes</taxon>
        <taxon>Ixodida</taxon>
        <taxon>Ixodoidea</taxon>
        <taxon>Ixodidae</taxon>
        <taxon>Hyalomminae</taxon>
        <taxon>Hyalomma</taxon>
    </lineage>
</organism>
<accession>A0ACB7SR49</accession>
<name>A0ACB7SR49_HYAAI</name>
<dbReference type="Proteomes" id="UP000821845">
    <property type="component" value="Chromosome 3"/>
</dbReference>
<proteinExistence type="predicted"/>
<gene>
    <name evidence="1" type="ORF">HPB50_015188</name>
</gene>
<dbReference type="EMBL" id="CM023483">
    <property type="protein sequence ID" value="KAH6936258.1"/>
    <property type="molecule type" value="Genomic_DNA"/>
</dbReference>
<comment type="caution">
    <text evidence="1">The sequence shown here is derived from an EMBL/GenBank/DDBJ whole genome shotgun (WGS) entry which is preliminary data.</text>
</comment>
<sequence length="157" mass="16805">MDDDDRARRQRSDGWGDSQPAGDVSAAPMGACEESRATLLLGSPNDERRSSVAAGRKRAALRFVSFVPRGPRRTSPRRKHISVANGARATAAAAIKLALFFPFGRGRDPVTCARQPEPRAASLGAGVPRYFLDASKRRSGKRRRAFVLAAGGPSTTS</sequence>
<reference evidence="1" key="1">
    <citation type="submission" date="2020-05" db="EMBL/GenBank/DDBJ databases">
        <title>Large-scale comparative analyses of tick genomes elucidate their genetic diversity and vector capacities.</title>
        <authorList>
            <person name="Jia N."/>
            <person name="Wang J."/>
            <person name="Shi W."/>
            <person name="Du L."/>
            <person name="Sun Y."/>
            <person name="Zhan W."/>
            <person name="Jiang J."/>
            <person name="Wang Q."/>
            <person name="Zhang B."/>
            <person name="Ji P."/>
            <person name="Sakyi L.B."/>
            <person name="Cui X."/>
            <person name="Yuan T."/>
            <person name="Jiang B."/>
            <person name="Yang W."/>
            <person name="Lam T.T.-Y."/>
            <person name="Chang Q."/>
            <person name="Ding S."/>
            <person name="Wang X."/>
            <person name="Zhu J."/>
            <person name="Ruan X."/>
            <person name="Zhao L."/>
            <person name="Wei J."/>
            <person name="Que T."/>
            <person name="Du C."/>
            <person name="Cheng J."/>
            <person name="Dai P."/>
            <person name="Han X."/>
            <person name="Huang E."/>
            <person name="Gao Y."/>
            <person name="Liu J."/>
            <person name="Shao H."/>
            <person name="Ye R."/>
            <person name="Li L."/>
            <person name="Wei W."/>
            <person name="Wang X."/>
            <person name="Wang C."/>
            <person name="Yang T."/>
            <person name="Huo Q."/>
            <person name="Li W."/>
            <person name="Guo W."/>
            <person name="Chen H."/>
            <person name="Zhou L."/>
            <person name="Ni X."/>
            <person name="Tian J."/>
            <person name="Zhou Y."/>
            <person name="Sheng Y."/>
            <person name="Liu T."/>
            <person name="Pan Y."/>
            <person name="Xia L."/>
            <person name="Li J."/>
            <person name="Zhao F."/>
            <person name="Cao W."/>
        </authorList>
    </citation>
    <scope>NUCLEOTIDE SEQUENCE</scope>
    <source>
        <strain evidence="1">Hyas-2018</strain>
    </source>
</reference>